<evidence type="ECO:0000313" key="3">
    <source>
        <dbReference type="Proteomes" id="UP000199341"/>
    </source>
</evidence>
<dbReference type="EMBL" id="FNIE01000020">
    <property type="protein sequence ID" value="SDP23659.1"/>
    <property type="molecule type" value="Genomic_DNA"/>
</dbReference>
<accession>A0A1H0R3D5</accession>
<keyword evidence="3" id="KW-1185">Reference proteome</keyword>
<feature type="region of interest" description="Disordered" evidence="1">
    <location>
        <begin position="1"/>
        <end position="70"/>
    </location>
</feature>
<sequence length="290" mass="30625">MISEPEMTGGSGEDPAGQHSRDTPGAATPDVLDGTGALTPGVLGGDVLSGGTEPLRPPRRTPRAPRPPGTWPLARAPWAWALAGALVASAGWAAGGTLAERAHHHGPDLHGYRIVGSPCIGSALEPLFDATPADGFSPWPANESTGPALDRVDCTAVSTTDPEAKHAQFEYLATVSVELHKKTDPGPEFHDERALDWQTVQRADTVTTVPGLGDQAYLLTVIPSQIQLKVLQGGAVIVVGLTIQRTEPDDGDPTVTYDTTPYSQPDIDRYRPALISTVRSVMTKLKMPEL</sequence>
<dbReference type="OrthoDB" id="4515152at2"/>
<organism evidence="2 3">
    <name type="scientific">Actinacidiphila guanduensis</name>
    <dbReference type="NCBI Taxonomy" id="310781"/>
    <lineage>
        <taxon>Bacteria</taxon>
        <taxon>Bacillati</taxon>
        <taxon>Actinomycetota</taxon>
        <taxon>Actinomycetes</taxon>
        <taxon>Kitasatosporales</taxon>
        <taxon>Streptomycetaceae</taxon>
        <taxon>Actinacidiphila</taxon>
    </lineage>
</organism>
<reference evidence="2 3" key="1">
    <citation type="submission" date="2016-10" db="EMBL/GenBank/DDBJ databases">
        <authorList>
            <person name="de Groot N.N."/>
        </authorList>
    </citation>
    <scope>NUCLEOTIDE SEQUENCE [LARGE SCALE GENOMIC DNA]</scope>
    <source>
        <strain evidence="2 3">CGMCC 4.2022</strain>
    </source>
</reference>
<evidence type="ECO:0000256" key="1">
    <source>
        <dbReference type="SAM" id="MobiDB-lite"/>
    </source>
</evidence>
<name>A0A1H0R3D5_9ACTN</name>
<dbReference type="AlphaFoldDB" id="A0A1H0R3D5"/>
<proteinExistence type="predicted"/>
<dbReference type="Proteomes" id="UP000199341">
    <property type="component" value="Unassembled WGS sequence"/>
</dbReference>
<dbReference type="RefSeq" id="WP_093788007.1">
    <property type="nucleotide sequence ID" value="NZ_FNIE01000020.1"/>
</dbReference>
<protein>
    <submittedName>
        <fullName evidence="2">Uncharacterized protein</fullName>
    </submittedName>
</protein>
<gene>
    <name evidence="2" type="ORF">SAMN05216259_120102</name>
</gene>
<evidence type="ECO:0000313" key="2">
    <source>
        <dbReference type="EMBL" id="SDP23659.1"/>
    </source>
</evidence>